<dbReference type="Proteomes" id="UP001365846">
    <property type="component" value="Unassembled WGS sequence"/>
</dbReference>
<keyword evidence="3" id="KW-1185">Reference proteome</keyword>
<evidence type="ECO:0000313" key="3">
    <source>
        <dbReference type="Proteomes" id="UP001365846"/>
    </source>
</evidence>
<dbReference type="EMBL" id="JBBKZU010000004">
    <property type="protein sequence ID" value="MEJ8811816.1"/>
    <property type="molecule type" value="Genomic_DNA"/>
</dbReference>
<sequence>MRKTSCFVVAASLAVAGCLGGCSNGRDDTSASAAAVPVTTKNLVIVTWRPPDKTAEFLSAWRAKE</sequence>
<evidence type="ECO:0008006" key="4">
    <source>
        <dbReference type="Google" id="ProtNLM"/>
    </source>
</evidence>
<protein>
    <recommendedName>
        <fullName evidence="4">Sugar ABC transporter substrate-binding protein</fullName>
    </recommendedName>
</protein>
<feature type="chain" id="PRO_5045413120" description="Sugar ABC transporter substrate-binding protein" evidence="1">
    <location>
        <begin position="17"/>
        <end position="65"/>
    </location>
</feature>
<keyword evidence="1" id="KW-0732">Signal</keyword>
<organism evidence="2 3">
    <name type="scientific">Variovorax ureilyticus</name>
    <dbReference type="NCBI Taxonomy" id="1836198"/>
    <lineage>
        <taxon>Bacteria</taxon>
        <taxon>Pseudomonadati</taxon>
        <taxon>Pseudomonadota</taxon>
        <taxon>Betaproteobacteria</taxon>
        <taxon>Burkholderiales</taxon>
        <taxon>Comamonadaceae</taxon>
        <taxon>Variovorax</taxon>
    </lineage>
</organism>
<proteinExistence type="predicted"/>
<comment type="caution">
    <text evidence="2">The sequence shown here is derived from an EMBL/GenBank/DDBJ whole genome shotgun (WGS) entry which is preliminary data.</text>
</comment>
<evidence type="ECO:0000256" key="1">
    <source>
        <dbReference type="SAM" id="SignalP"/>
    </source>
</evidence>
<feature type="signal peptide" evidence="1">
    <location>
        <begin position="1"/>
        <end position="16"/>
    </location>
</feature>
<accession>A0ABU8VET8</accession>
<gene>
    <name evidence="2" type="ORF">WKW77_12115</name>
</gene>
<dbReference type="RefSeq" id="WP_340357081.1">
    <property type="nucleotide sequence ID" value="NZ_JBBKZU010000004.1"/>
</dbReference>
<dbReference type="PROSITE" id="PS51257">
    <property type="entry name" value="PROKAR_LIPOPROTEIN"/>
    <property type="match status" value="1"/>
</dbReference>
<reference evidence="2 3" key="1">
    <citation type="submission" date="2024-03" db="EMBL/GenBank/DDBJ databases">
        <title>Novel species of the genus Variovorax.</title>
        <authorList>
            <person name="Liu Q."/>
            <person name="Xin Y.-H."/>
        </authorList>
    </citation>
    <scope>NUCLEOTIDE SEQUENCE [LARGE SCALE GENOMIC DNA]</scope>
    <source>
        <strain evidence="2 3">KACC 18899</strain>
    </source>
</reference>
<name>A0ABU8VET8_9BURK</name>
<evidence type="ECO:0000313" key="2">
    <source>
        <dbReference type="EMBL" id="MEJ8811816.1"/>
    </source>
</evidence>